<evidence type="ECO:0000256" key="4">
    <source>
        <dbReference type="ARBA" id="ARBA00013213"/>
    </source>
</evidence>
<dbReference type="PROSITE" id="PS01042">
    <property type="entry name" value="HOMOSER_DHGENASE"/>
    <property type="match status" value="1"/>
</dbReference>
<evidence type="ECO:0000256" key="9">
    <source>
        <dbReference type="ARBA" id="ARBA00023167"/>
    </source>
</evidence>
<dbReference type="InterPro" id="IPR005106">
    <property type="entry name" value="Asp/hSer_DH_NAD-bd"/>
</dbReference>
<evidence type="ECO:0000256" key="7">
    <source>
        <dbReference type="ARBA" id="ARBA00022697"/>
    </source>
</evidence>
<gene>
    <name evidence="14" type="ORF">Mpt1_c08140</name>
</gene>
<dbReference type="InterPro" id="IPR019811">
    <property type="entry name" value="HDH_CS"/>
</dbReference>
<feature type="binding site" evidence="11">
    <location>
        <position position="120"/>
    </location>
    <ligand>
        <name>NADPH</name>
        <dbReference type="ChEBI" id="CHEBI:57783"/>
    </ligand>
</feature>
<evidence type="ECO:0000256" key="11">
    <source>
        <dbReference type="PIRSR" id="PIRSR036497-2"/>
    </source>
</evidence>
<dbReference type="UniPathway" id="UPA00051">
    <property type="reaction ID" value="UER00465"/>
</dbReference>
<evidence type="ECO:0000256" key="5">
    <source>
        <dbReference type="ARBA" id="ARBA00013376"/>
    </source>
</evidence>
<dbReference type="Gene3D" id="3.40.50.720">
    <property type="entry name" value="NAD(P)-binding Rossmann-like Domain"/>
    <property type="match status" value="1"/>
</dbReference>
<name>A0A0A7LCH9_9ARCH</name>
<comment type="similarity">
    <text evidence="3">Belongs to the homoserine dehydrogenase family.</text>
</comment>
<comment type="pathway">
    <text evidence="2">Amino-acid biosynthesis; L-methionine biosynthesis via de novo pathway; L-homoserine from L-aspartate: step 3/3.</text>
</comment>
<dbReference type="GeneID" id="24818483"/>
<feature type="binding site" evidence="11">
    <location>
        <begin position="7"/>
        <end position="12"/>
    </location>
    <ligand>
        <name>NADP(+)</name>
        <dbReference type="ChEBI" id="CHEBI:58349"/>
    </ligand>
</feature>
<evidence type="ECO:0000313" key="15">
    <source>
        <dbReference type="Proteomes" id="UP000030787"/>
    </source>
</evidence>
<dbReference type="InterPro" id="IPR036291">
    <property type="entry name" value="NAD(P)-bd_dom_sf"/>
</dbReference>
<dbReference type="PANTHER" id="PTHR43331:SF1">
    <property type="entry name" value="HOMOSERINE DEHYDROGENASE"/>
    <property type="match status" value="1"/>
</dbReference>
<dbReference type="GO" id="GO:0050661">
    <property type="term" value="F:NADP binding"/>
    <property type="evidence" value="ECO:0007669"/>
    <property type="project" value="InterPro"/>
</dbReference>
<dbReference type="InterPro" id="IPR001342">
    <property type="entry name" value="HDH_cat"/>
</dbReference>
<dbReference type="AlphaFoldDB" id="A0A0A7LCH9"/>
<dbReference type="FunFam" id="3.30.360.10:FF:000005">
    <property type="entry name" value="Homoserine dehydrogenase"/>
    <property type="match status" value="1"/>
</dbReference>
<feature type="binding site" evidence="11">
    <location>
        <position position="204"/>
    </location>
    <ligand>
        <name>L-homoserine</name>
        <dbReference type="ChEBI" id="CHEBI:57476"/>
    </ligand>
</feature>
<evidence type="ECO:0000256" key="3">
    <source>
        <dbReference type="ARBA" id="ARBA00006753"/>
    </source>
</evidence>
<keyword evidence="6" id="KW-0028">Amino-acid biosynthesis</keyword>
<feature type="domain" description="Homoserine dehydrogenase catalytic" evidence="12">
    <location>
        <begin position="152"/>
        <end position="324"/>
    </location>
</feature>
<dbReference type="PIRSF" id="PIRSF036497">
    <property type="entry name" value="HDH_short"/>
    <property type="match status" value="1"/>
</dbReference>
<dbReference type="Proteomes" id="UP000030787">
    <property type="component" value="Chromosome"/>
</dbReference>
<keyword evidence="11" id="KW-0521">NADP</keyword>
<keyword evidence="15" id="KW-1185">Reference proteome</keyword>
<dbReference type="STRING" id="1577791.Mpt1_c08140"/>
<keyword evidence="9" id="KW-0486">Methionine biosynthesis</keyword>
<keyword evidence="7" id="KW-0791">Threonine biosynthesis</keyword>
<evidence type="ECO:0000259" key="13">
    <source>
        <dbReference type="Pfam" id="PF03447"/>
    </source>
</evidence>
<reference evidence="14 15" key="1">
    <citation type="journal article" date="2014" name="Appl. Environ. Microbiol.">
        <title>Comparative Genome Analysis of 'Candidatus Methanoplasma termitum' Indicates a New Mode of Energy Metabolism in the Seventh Order of Methanogens.</title>
        <authorList>
            <person name="Lang K."/>
            <person name="Schuldes J."/>
            <person name="Klingl A."/>
            <person name="Poehlein A."/>
            <person name="Daniel R."/>
            <person name="Brune A."/>
        </authorList>
    </citation>
    <scope>NUCLEOTIDE SEQUENCE [LARGE SCALE GENOMIC DNA]</scope>
    <source>
        <strain evidence="15">Mpt1</strain>
    </source>
</reference>
<evidence type="ECO:0000259" key="12">
    <source>
        <dbReference type="Pfam" id="PF00742"/>
    </source>
</evidence>
<dbReference type="GO" id="GO:0004412">
    <property type="term" value="F:homoserine dehydrogenase activity"/>
    <property type="evidence" value="ECO:0007669"/>
    <property type="project" value="UniProtKB-EC"/>
</dbReference>
<dbReference type="Pfam" id="PF03447">
    <property type="entry name" value="NAD_binding_3"/>
    <property type="match status" value="1"/>
</dbReference>
<feature type="active site" description="Proton donor" evidence="10">
    <location>
        <position position="219"/>
    </location>
</feature>
<dbReference type="PANTHER" id="PTHR43331">
    <property type="entry name" value="HOMOSERINE DEHYDROGENASE"/>
    <property type="match status" value="1"/>
</dbReference>
<dbReference type="SUPFAM" id="SSF51735">
    <property type="entry name" value="NAD(P)-binding Rossmann-fold domains"/>
    <property type="match status" value="1"/>
</dbReference>
<dbReference type="UniPathway" id="UPA00050">
    <property type="reaction ID" value="UER00063"/>
</dbReference>
<feature type="domain" description="Aspartate/homoserine dehydrogenase NAD-binding" evidence="13">
    <location>
        <begin position="7"/>
        <end position="144"/>
    </location>
</feature>
<dbReference type="SUPFAM" id="SSF55347">
    <property type="entry name" value="Glyceraldehyde-3-phosphate dehydrogenase-like, C-terminal domain"/>
    <property type="match status" value="1"/>
</dbReference>
<dbReference type="EC" id="1.1.1.3" evidence="4"/>
<dbReference type="KEGG" id="mear:Mpt1_c08140"/>
<dbReference type="GO" id="GO:0009086">
    <property type="term" value="P:methionine biosynthetic process"/>
    <property type="evidence" value="ECO:0007669"/>
    <property type="project" value="UniProtKB-KW"/>
</dbReference>
<evidence type="ECO:0000313" key="14">
    <source>
        <dbReference type="EMBL" id="AIZ56693.1"/>
    </source>
</evidence>
<evidence type="ECO:0000256" key="8">
    <source>
        <dbReference type="ARBA" id="ARBA00023002"/>
    </source>
</evidence>
<evidence type="ECO:0000256" key="2">
    <source>
        <dbReference type="ARBA" id="ARBA00005062"/>
    </source>
</evidence>
<protein>
    <recommendedName>
        <fullName evidence="5">Homoserine dehydrogenase</fullName>
        <ecNumber evidence="4">1.1.1.3</ecNumber>
    </recommendedName>
</protein>
<dbReference type="EMBL" id="CP010070">
    <property type="protein sequence ID" value="AIZ56693.1"/>
    <property type="molecule type" value="Genomic_DNA"/>
</dbReference>
<sequence>MRIMMSGFGTVGQGFAEVLILKRGFLEEKYGKVVKIVGVMDSSTYAADASGLSPKDLLERKRSTGKVGTSKYQDPKKVMDSIEYDLLVEVTPTDIKTGGVGLKNIRYALQSGKDVITVNKGPLALNFCELVALAKQNGCKFRFEGSVGGAMPIINLCRECLVGEKISSIRGIFNGTCNFILSKMDNGQSFEQALKEAQQMGYAEADPTNDIEGYDSACKVAILANSIFRKSVTLSDVKITGISSVTSEAIALAASNNKVIRLIGEVSDERLEVAPRLVPKGHPLSITGTLNAAQVVTDLAGPVSISGKGAGSIETASAILSDLVSIMDDRKERRERCQNQ</sequence>
<evidence type="ECO:0000256" key="6">
    <source>
        <dbReference type="ARBA" id="ARBA00022605"/>
    </source>
</evidence>
<evidence type="ECO:0000256" key="10">
    <source>
        <dbReference type="PIRSR" id="PIRSR036497-1"/>
    </source>
</evidence>
<dbReference type="InterPro" id="IPR022697">
    <property type="entry name" value="HDH_short"/>
</dbReference>
<dbReference type="GO" id="GO:0009088">
    <property type="term" value="P:threonine biosynthetic process"/>
    <property type="evidence" value="ECO:0007669"/>
    <property type="project" value="UniProtKB-UniPathway"/>
</dbReference>
<comment type="pathway">
    <text evidence="1">Amino-acid biosynthesis; L-threonine biosynthesis; L-threonine from L-aspartate: step 3/5.</text>
</comment>
<proteinExistence type="inferred from homology"/>
<dbReference type="Gene3D" id="3.30.360.10">
    <property type="entry name" value="Dihydrodipicolinate Reductase, domain 2"/>
    <property type="match status" value="1"/>
</dbReference>
<evidence type="ECO:0000256" key="1">
    <source>
        <dbReference type="ARBA" id="ARBA00005056"/>
    </source>
</evidence>
<dbReference type="HOGENOM" id="CLU_009116_1_2_2"/>
<keyword evidence="8" id="KW-0560">Oxidoreductase</keyword>
<organism evidence="14 15">
    <name type="scientific">Candidatus Methanoplasma termitum</name>
    <dbReference type="NCBI Taxonomy" id="1577791"/>
    <lineage>
        <taxon>Archaea</taxon>
        <taxon>Methanobacteriati</taxon>
        <taxon>Thermoplasmatota</taxon>
        <taxon>Thermoplasmata</taxon>
        <taxon>Methanomassiliicoccales</taxon>
        <taxon>Methanomassiliicoccaceae</taxon>
        <taxon>Candidatus Methanoplasma</taxon>
    </lineage>
</organism>
<dbReference type="NCBIfam" id="NF004976">
    <property type="entry name" value="PRK06349.1"/>
    <property type="match status" value="1"/>
</dbReference>
<dbReference type="FunFam" id="3.40.50.720:FF:000554">
    <property type="entry name" value="Homoserine dehydrogenase"/>
    <property type="match status" value="1"/>
</dbReference>
<dbReference type="Pfam" id="PF00742">
    <property type="entry name" value="Homoserine_dh"/>
    <property type="match status" value="1"/>
</dbReference>
<dbReference type="RefSeq" id="WP_048112412.1">
    <property type="nucleotide sequence ID" value="NZ_CP010070.1"/>
</dbReference>
<accession>A0A0A7LCH9</accession>
<dbReference type="NCBIfam" id="NF004912">
    <property type="entry name" value="PRK06270.1"/>
    <property type="match status" value="1"/>
</dbReference>